<accession>A0A2N3I6N8</accession>
<evidence type="ECO:0000259" key="13">
    <source>
        <dbReference type="PROSITE" id="PS01124"/>
    </source>
</evidence>
<dbReference type="EMBL" id="MVDE01000018">
    <property type="protein sequence ID" value="PKQ65966.1"/>
    <property type="molecule type" value="Genomic_DNA"/>
</dbReference>
<feature type="domain" description="HTH araC/xylS-type" evidence="13">
    <location>
        <begin position="1246"/>
        <end position="1345"/>
    </location>
</feature>
<dbReference type="Gene3D" id="2.60.40.10">
    <property type="entry name" value="Immunoglobulins"/>
    <property type="match status" value="1"/>
</dbReference>
<dbReference type="Proteomes" id="UP000233618">
    <property type="component" value="Unassembled WGS sequence"/>
</dbReference>
<keyword evidence="12" id="KW-0472">Membrane</keyword>
<keyword evidence="5" id="KW-0547">Nucleotide-binding</keyword>
<dbReference type="FunFam" id="3.30.565.10:FF:000037">
    <property type="entry name" value="Hybrid sensor histidine kinase/response regulator"/>
    <property type="match status" value="1"/>
</dbReference>
<proteinExistence type="predicted"/>
<dbReference type="SMART" id="SM00387">
    <property type="entry name" value="HATPase_c"/>
    <property type="match status" value="1"/>
</dbReference>
<evidence type="ECO:0000313" key="17">
    <source>
        <dbReference type="Proteomes" id="UP000233618"/>
    </source>
</evidence>
<keyword evidence="7" id="KW-0067">ATP-binding</keyword>
<dbReference type="InterPro" id="IPR036890">
    <property type="entry name" value="HATPase_C_sf"/>
</dbReference>
<dbReference type="SMART" id="SM00448">
    <property type="entry name" value="REC"/>
    <property type="match status" value="1"/>
</dbReference>
<dbReference type="InterPro" id="IPR005467">
    <property type="entry name" value="His_kinase_dom"/>
</dbReference>
<evidence type="ECO:0000256" key="6">
    <source>
        <dbReference type="ARBA" id="ARBA00022777"/>
    </source>
</evidence>
<dbReference type="Pfam" id="PF07495">
    <property type="entry name" value="Y_Y_Y"/>
    <property type="match status" value="1"/>
</dbReference>
<feature type="transmembrane region" description="Helical" evidence="12">
    <location>
        <begin position="787"/>
        <end position="809"/>
    </location>
</feature>
<reference evidence="16 17" key="1">
    <citation type="journal article" date="2017" name="Front. Microbiol.">
        <title>Labilibaculum manganireducens gen. nov., sp. nov. and Labilibaculum filiforme sp. nov., Novel Bacteroidetes Isolated from Subsurface Sediments of the Baltic Sea.</title>
        <authorList>
            <person name="Vandieken V."/>
            <person name="Marshall I.P."/>
            <person name="Niemann H."/>
            <person name="Engelen B."/>
            <person name="Cypionka H."/>
        </authorList>
    </citation>
    <scope>NUCLEOTIDE SEQUENCE [LARGE SCALE GENOMIC DNA]</scope>
    <source>
        <strain evidence="16 17">59.10-2M</strain>
    </source>
</reference>
<dbReference type="Pfam" id="PF07494">
    <property type="entry name" value="Reg_prop"/>
    <property type="match status" value="3"/>
</dbReference>
<dbReference type="GO" id="GO:0043565">
    <property type="term" value="F:sequence-specific DNA binding"/>
    <property type="evidence" value="ECO:0007669"/>
    <property type="project" value="InterPro"/>
</dbReference>
<dbReference type="Gene3D" id="1.10.10.60">
    <property type="entry name" value="Homeodomain-like"/>
    <property type="match status" value="2"/>
</dbReference>
<dbReference type="CDD" id="cd00082">
    <property type="entry name" value="HisKA"/>
    <property type="match status" value="1"/>
</dbReference>
<evidence type="ECO:0000256" key="11">
    <source>
        <dbReference type="PROSITE-ProRule" id="PRU00169"/>
    </source>
</evidence>
<dbReference type="SUPFAM" id="SSF47384">
    <property type="entry name" value="Homodimeric domain of signal transducing histidine kinase"/>
    <property type="match status" value="1"/>
</dbReference>
<evidence type="ECO:0000256" key="8">
    <source>
        <dbReference type="ARBA" id="ARBA00023012"/>
    </source>
</evidence>
<evidence type="ECO:0000256" key="12">
    <source>
        <dbReference type="SAM" id="Phobius"/>
    </source>
</evidence>
<evidence type="ECO:0000256" key="9">
    <source>
        <dbReference type="ARBA" id="ARBA00023015"/>
    </source>
</evidence>
<evidence type="ECO:0000256" key="3">
    <source>
        <dbReference type="ARBA" id="ARBA00022553"/>
    </source>
</evidence>
<dbReference type="InterPro" id="IPR001789">
    <property type="entry name" value="Sig_transdc_resp-reg_receiver"/>
</dbReference>
<organism evidence="16 17">
    <name type="scientific">Labilibaculum manganireducens</name>
    <dbReference type="NCBI Taxonomy" id="1940525"/>
    <lineage>
        <taxon>Bacteria</taxon>
        <taxon>Pseudomonadati</taxon>
        <taxon>Bacteroidota</taxon>
        <taxon>Bacteroidia</taxon>
        <taxon>Marinilabiliales</taxon>
        <taxon>Marinifilaceae</taxon>
        <taxon>Labilibaculum</taxon>
    </lineage>
</organism>
<dbReference type="GO" id="GO:0003700">
    <property type="term" value="F:DNA-binding transcription factor activity"/>
    <property type="evidence" value="ECO:0007669"/>
    <property type="project" value="InterPro"/>
</dbReference>
<dbReference type="Pfam" id="PF00072">
    <property type="entry name" value="Response_reg"/>
    <property type="match status" value="1"/>
</dbReference>
<keyword evidence="6" id="KW-0418">Kinase</keyword>
<dbReference type="Gene3D" id="3.30.565.10">
    <property type="entry name" value="Histidine kinase-like ATPase, C-terminal domain"/>
    <property type="match status" value="1"/>
</dbReference>
<dbReference type="Pfam" id="PF02518">
    <property type="entry name" value="HATPase_c"/>
    <property type="match status" value="1"/>
</dbReference>
<keyword evidence="9" id="KW-0805">Transcription regulation</keyword>
<dbReference type="EC" id="2.7.13.3" evidence="2"/>
<keyword evidence="3 11" id="KW-0597">Phosphoprotein</keyword>
<dbReference type="PROSITE" id="PS50109">
    <property type="entry name" value="HIS_KIN"/>
    <property type="match status" value="1"/>
</dbReference>
<dbReference type="SUPFAM" id="SSF63829">
    <property type="entry name" value="Calcium-dependent phosphotriesterase"/>
    <property type="match status" value="3"/>
</dbReference>
<feature type="modified residue" description="4-aspartylphosphate" evidence="11">
    <location>
        <position position="1145"/>
    </location>
</feature>
<dbReference type="InterPro" id="IPR013783">
    <property type="entry name" value="Ig-like_fold"/>
</dbReference>
<dbReference type="PANTHER" id="PTHR43547:SF2">
    <property type="entry name" value="HYBRID SIGNAL TRANSDUCTION HISTIDINE KINASE C"/>
    <property type="match status" value="1"/>
</dbReference>
<dbReference type="Pfam" id="PF12833">
    <property type="entry name" value="HTH_18"/>
    <property type="match status" value="1"/>
</dbReference>
<dbReference type="InterPro" id="IPR011123">
    <property type="entry name" value="Y_Y_Y"/>
</dbReference>
<dbReference type="Gene3D" id="2.130.10.10">
    <property type="entry name" value="YVTN repeat-like/Quinoprotein amine dehydrogenase"/>
    <property type="match status" value="3"/>
</dbReference>
<dbReference type="InterPro" id="IPR036097">
    <property type="entry name" value="HisK_dim/P_sf"/>
</dbReference>
<evidence type="ECO:0000256" key="7">
    <source>
        <dbReference type="ARBA" id="ARBA00022840"/>
    </source>
</evidence>
<keyword evidence="10" id="KW-0804">Transcription</keyword>
<dbReference type="SMART" id="SM00388">
    <property type="entry name" value="HisKA"/>
    <property type="match status" value="1"/>
</dbReference>
<evidence type="ECO:0000259" key="15">
    <source>
        <dbReference type="PROSITE" id="PS50110"/>
    </source>
</evidence>
<gene>
    <name evidence="16" type="ORF">BZG01_12440</name>
</gene>
<dbReference type="InterPro" id="IPR015943">
    <property type="entry name" value="WD40/YVTN_repeat-like_dom_sf"/>
</dbReference>
<keyword evidence="4" id="KW-0808">Transferase</keyword>
<dbReference type="GO" id="GO:0000155">
    <property type="term" value="F:phosphorelay sensor kinase activity"/>
    <property type="evidence" value="ECO:0007669"/>
    <property type="project" value="InterPro"/>
</dbReference>
<name>A0A2N3I6N8_9BACT</name>
<evidence type="ECO:0000256" key="10">
    <source>
        <dbReference type="ARBA" id="ARBA00023163"/>
    </source>
</evidence>
<dbReference type="FunFam" id="1.10.287.130:FF:000045">
    <property type="entry name" value="Two-component system sensor histidine kinase/response regulator"/>
    <property type="match status" value="1"/>
</dbReference>
<feature type="domain" description="Response regulatory" evidence="15">
    <location>
        <begin position="1097"/>
        <end position="1212"/>
    </location>
</feature>
<protein>
    <recommendedName>
        <fullName evidence="2">histidine kinase</fullName>
        <ecNumber evidence="2">2.7.13.3</ecNumber>
    </recommendedName>
</protein>
<dbReference type="InterPro" id="IPR003661">
    <property type="entry name" value="HisK_dim/P_dom"/>
</dbReference>
<keyword evidence="12" id="KW-0812">Transmembrane</keyword>
<dbReference type="SUPFAM" id="SSF52172">
    <property type="entry name" value="CheY-like"/>
    <property type="match status" value="1"/>
</dbReference>
<evidence type="ECO:0000256" key="5">
    <source>
        <dbReference type="ARBA" id="ARBA00022741"/>
    </source>
</evidence>
<dbReference type="Gene3D" id="1.10.287.130">
    <property type="match status" value="1"/>
</dbReference>
<dbReference type="GO" id="GO:0005524">
    <property type="term" value="F:ATP binding"/>
    <property type="evidence" value="ECO:0007669"/>
    <property type="project" value="UniProtKB-KW"/>
</dbReference>
<dbReference type="InterPro" id="IPR011006">
    <property type="entry name" value="CheY-like_superfamily"/>
</dbReference>
<dbReference type="InterPro" id="IPR003594">
    <property type="entry name" value="HATPase_dom"/>
</dbReference>
<dbReference type="SMART" id="SM00342">
    <property type="entry name" value="HTH_ARAC"/>
    <property type="match status" value="1"/>
</dbReference>
<evidence type="ECO:0000256" key="1">
    <source>
        <dbReference type="ARBA" id="ARBA00000085"/>
    </source>
</evidence>
<dbReference type="Gene3D" id="3.40.50.2300">
    <property type="match status" value="1"/>
</dbReference>
<keyword evidence="17" id="KW-1185">Reference proteome</keyword>
<dbReference type="PANTHER" id="PTHR43547">
    <property type="entry name" value="TWO-COMPONENT HISTIDINE KINASE"/>
    <property type="match status" value="1"/>
</dbReference>
<dbReference type="PRINTS" id="PR00344">
    <property type="entry name" value="BCTRLSENSOR"/>
</dbReference>
<dbReference type="InterPro" id="IPR011110">
    <property type="entry name" value="Reg_prop"/>
</dbReference>
<dbReference type="SUPFAM" id="SSF46689">
    <property type="entry name" value="Homeodomain-like"/>
    <property type="match status" value="1"/>
</dbReference>
<dbReference type="PROSITE" id="PS50110">
    <property type="entry name" value="RESPONSE_REGULATORY"/>
    <property type="match status" value="1"/>
</dbReference>
<dbReference type="CDD" id="cd17574">
    <property type="entry name" value="REC_OmpR"/>
    <property type="match status" value="1"/>
</dbReference>
<dbReference type="SUPFAM" id="SSF55874">
    <property type="entry name" value="ATPase domain of HSP90 chaperone/DNA topoisomerase II/histidine kinase"/>
    <property type="match status" value="1"/>
</dbReference>
<keyword evidence="8" id="KW-0902">Two-component regulatory system</keyword>
<dbReference type="InterPro" id="IPR004358">
    <property type="entry name" value="Sig_transdc_His_kin-like_C"/>
</dbReference>
<dbReference type="PROSITE" id="PS01124">
    <property type="entry name" value="HTH_ARAC_FAMILY_2"/>
    <property type="match status" value="1"/>
</dbReference>
<keyword evidence="12" id="KW-1133">Transmembrane helix</keyword>
<evidence type="ECO:0000256" key="2">
    <source>
        <dbReference type="ARBA" id="ARBA00012438"/>
    </source>
</evidence>
<dbReference type="InterPro" id="IPR018060">
    <property type="entry name" value="HTH_AraC"/>
</dbReference>
<evidence type="ECO:0000313" key="16">
    <source>
        <dbReference type="EMBL" id="PKQ65966.1"/>
    </source>
</evidence>
<dbReference type="InterPro" id="IPR009057">
    <property type="entry name" value="Homeodomain-like_sf"/>
</dbReference>
<evidence type="ECO:0000259" key="14">
    <source>
        <dbReference type="PROSITE" id="PS50109"/>
    </source>
</evidence>
<dbReference type="Pfam" id="PF00512">
    <property type="entry name" value="HisKA"/>
    <property type="match status" value="1"/>
</dbReference>
<feature type="domain" description="Histidine kinase" evidence="14">
    <location>
        <begin position="845"/>
        <end position="1065"/>
    </location>
</feature>
<sequence length="1346" mass="152801">MVNYTPDKKKPKTQVQSMLLKPMAVLLYVLQFMPVYAIEVPSLYFTNLRQEDGLPSNIISSVVQDQKGFIWIGTTNGVCRYDGFTTIVFKNDGSPNSLPTNNISSLLIDDDTLWVGTWKGLCKINTKTLEIKRVNLGPDITIRCLYKSMNNRIWIGTSNGLLVYNKELNKFDFFTNTNSELSHSTIRCLHETKDGSLWIGTYNQLNRFKDGKFKAFNLKGDYKPYLKNNLILDICPFSETNDSILYIGTETGLAIFNTNSFKHKLYNSSNTTISNEVVKCIHTDEDKLWLGTDFGLSIFDMNLKCINTYFHNPIINHSITNNVVWDIFRDCNNTLWFLTSNGISLINKENPFFKLHEEFYSVNNQKAGNQIRDILVTKDETMYMATIHGVIVHNPNSNKKTYFTANSKDNHKLLLDNAYALAEGPYGRIWIGTAGGINVWDPKLQVMKSISANKSNGLTSNYISSFAITKDGSVWVNAWEGGIFKLTGNIKTLEAIHFTKLEDSAPDFIYACSDNIYYSKANKLWTINNNTLTTEQVGEVNSYLENRYISCMNTSENESLWIATDNQLINYSPKLDSVVTYPLSNPVISDLISIEIDQKNNIWMAGLTSVIKYDSSNGTVISMPLNPHYPLKNFYSQCSARSNSGYVYFGGDNGYVEVNTNMEDFQPIDPKSVISGIKVDNDLINSRNHSKLLKKDIAYTHKIRLNYSNNSVTFFFSTLNYWLPQKSHFRYRLSNLDTDWHSTQNVNFAAYSNLKPGNYNLEVEAINYAGIKSTTTTKLAVVILPPLWLSNPFIALYLFLGTALIYFAFRLYNKRQNLNNQLRIANLEKIHSEEILNTKQQFFTNISHEFRTPLSLITPPIQQVLKSGALQGKNLEMLKLAEKNSKRLLTLINQILDFRKLESQTIPLLKKHVELTSFCEEIFDSFKDMASRNEVNYTLTCDIAPINVILDKEKIEAILYNLLINAFKHTPPEGRIEMSVTIVNNENRNKIRISVSDTGSGISADDMEKIFDNFYQSANNPADQQGTGIGLSMAKQYAALHQGNISVKSENGLGSTFTFTFPLEEGEQITIKQTQQVTASTEAVIPKLLPQSKGLKQILIVDDNPDILDYIEMNLETEYIIHKASNGSKGYDLAVEIKPEIIISDIMMPVMDGIEMCKKIKQNTATKQIPLILLTAKTLDVQKTEGVEVGANMYITKPFDINYLKACINNLLSRKEQLHDFIKKELLIHPREENNPDRNQDEQFLKKVMEFISENISNPDLSVEMISSKMNLSSTHLYRKLKAITNQSTKDILKNYRLQKAAQMIKNNEGNITEIMYSVGFNSLSSFSKSFKSIFGVSPSEYGKLD</sequence>
<comment type="caution">
    <text evidence="16">The sequence shown here is derived from an EMBL/GenBank/DDBJ whole genome shotgun (WGS) entry which is preliminary data.</text>
</comment>
<comment type="catalytic activity">
    <reaction evidence="1">
        <text>ATP + protein L-histidine = ADP + protein N-phospho-L-histidine.</text>
        <dbReference type="EC" id="2.7.13.3"/>
    </reaction>
</comment>
<evidence type="ECO:0000256" key="4">
    <source>
        <dbReference type="ARBA" id="ARBA00022679"/>
    </source>
</evidence>